<organism evidence="9 10">
    <name type="scientific">Siminovitchia fordii</name>
    <dbReference type="NCBI Taxonomy" id="254759"/>
    <lineage>
        <taxon>Bacteria</taxon>
        <taxon>Bacillati</taxon>
        <taxon>Bacillota</taxon>
        <taxon>Bacilli</taxon>
        <taxon>Bacillales</taxon>
        <taxon>Bacillaceae</taxon>
        <taxon>Siminovitchia</taxon>
    </lineage>
</organism>
<comment type="caution">
    <text evidence="9">The sequence shown here is derived from an EMBL/GenBank/DDBJ whole genome shotgun (WGS) entry which is preliminary data.</text>
</comment>
<evidence type="ECO:0000259" key="8">
    <source>
        <dbReference type="Pfam" id="PF17763"/>
    </source>
</evidence>
<evidence type="ECO:0000256" key="4">
    <source>
        <dbReference type="ARBA" id="ARBA00049366"/>
    </source>
</evidence>
<comment type="similarity">
    <text evidence="1">Belongs to the asparaginase 1 family.</text>
</comment>
<dbReference type="InterPro" id="IPR037152">
    <property type="entry name" value="L-asparaginase_N_sf"/>
</dbReference>
<dbReference type="InterPro" id="IPR006034">
    <property type="entry name" value="Asparaginase/glutaminase-like"/>
</dbReference>
<dbReference type="Pfam" id="PF00710">
    <property type="entry name" value="Asparaginase"/>
    <property type="match status" value="1"/>
</dbReference>
<feature type="domain" description="L-asparaginase N-terminal" evidence="7">
    <location>
        <begin position="8"/>
        <end position="199"/>
    </location>
</feature>
<sequence>MTNQEDKRVVLISTGGTIASKRNPETGLLTAGVLTGEELSEMCDLPSHIQAEVISVFQIPSNHMTFEHLLKLKMKIEEVFKEDNVAGVVVTHGTDTLEETAYFLDLTISDERPVVVTGSQRGPTVMGTDAFVNLRQAIILASDIQSRNMGTVVLFNERIFSARYVKKKHASNVAGFTSFGFGYLGIVDQEHVFIYQKPVKRETYKLKEGLPAVELIKCALGSDGKFVQYAADAGAKGIIVEAPGRGHAPPAIMDGINYAIHKGIPIVLTTSGEEGEVKVVYDFPGSAYDMEKKGVILGRDYDSKKARIKLAVLLSAGVKNIKETFTY</sequence>
<feature type="active site" evidence="5">
    <location>
        <position position="17"/>
    </location>
</feature>
<dbReference type="Proteomes" id="UP000680279">
    <property type="component" value="Unassembled WGS sequence"/>
</dbReference>
<dbReference type="PIRSF" id="PIRSF500176">
    <property type="entry name" value="L_ASNase"/>
    <property type="match status" value="1"/>
</dbReference>
<evidence type="ECO:0000256" key="2">
    <source>
        <dbReference type="ARBA" id="ARBA00012920"/>
    </source>
</evidence>
<dbReference type="InterPro" id="IPR027473">
    <property type="entry name" value="L-asparaginase_C"/>
</dbReference>
<dbReference type="InterPro" id="IPR027474">
    <property type="entry name" value="L-asparaginase_N"/>
</dbReference>
<dbReference type="Gene3D" id="3.40.50.1170">
    <property type="entry name" value="L-asparaginase, N-terminal domain"/>
    <property type="match status" value="1"/>
</dbReference>
<dbReference type="SFLD" id="SFLDS00057">
    <property type="entry name" value="Glutaminase/Asparaginase"/>
    <property type="match status" value="1"/>
</dbReference>
<dbReference type="InterPro" id="IPR020827">
    <property type="entry name" value="Asparaginase/glutaminase_AS1"/>
</dbReference>
<dbReference type="Gene3D" id="3.40.50.40">
    <property type="match status" value="1"/>
</dbReference>
<accession>A0ABQ4K385</accession>
<dbReference type="InterPro" id="IPR040919">
    <property type="entry name" value="Asparaginase_C"/>
</dbReference>
<keyword evidence="10" id="KW-1185">Reference proteome</keyword>
<dbReference type="PROSITE" id="PS51732">
    <property type="entry name" value="ASN_GLN_ASE_3"/>
    <property type="match status" value="1"/>
</dbReference>
<keyword evidence="3" id="KW-0378">Hydrolase</keyword>
<dbReference type="InterPro" id="IPR004550">
    <property type="entry name" value="AsnASE_II"/>
</dbReference>
<dbReference type="PIRSF" id="PIRSF001220">
    <property type="entry name" value="L-ASNase_gatD"/>
    <property type="match status" value="1"/>
</dbReference>
<evidence type="ECO:0000313" key="10">
    <source>
        <dbReference type="Proteomes" id="UP000680279"/>
    </source>
</evidence>
<evidence type="ECO:0000256" key="5">
    <source>
        <dbReference type="PROSITE-ProRule" id="PRU10099"/>
    </source>
</evidence>
<reference evidence="9 10" key="1">
    <citation type="submission" date="2021-03" db="EMBL/GenBank/DDBJ databases">
        <title>Antimicrobial resistance genes in bacteria isolated from Japanese honey, and their potential for conferring macrolide and lincosamide resistance in the American foulbrood pathogen Paenibacillus larvae.</title>
        <authorList>
            <person name="Okamoto M."/>
            <person name="Kumagai M."/>
            <person name="Kanamori H."/>
            <person name="Takamatsu D."/>
        </authorList>
    </citation>
    <scope>NUCLEOTIDE SEQUENCE [LARGE SCALE GENOMIC DNA]</scope>
    <source>
        <strain evidence="9 10">J1TS3</strain>
    </source>
</reference>
<feature type="active site" evidence="6">
    <location>
        <position position="94"/>
    </location>
</feature>
<name>A0ABQ4K385_9BACI</name>
<dbReference type="PROSITE" id="PS00144">
    <property type="entry name" value="ASN_GLN_ASE_1"/>
    <property type="match status" value="1"/>
</dbReference>
<dbReference type="EMBL" id="BOQT01000001">
    <property type="protein sequence ID" value="GIN19371.1"/>
    <property type="molecule type" value="Genomic_DNA"/>
</dbReference>
<dbReference type="Pfam" id="PF17763">
    <property type="entry name" value="Asparaginase_C"/>
    <property type="match status" value="1"/>
</dbReference>
<dbReference type="PROSITE" id="PS00917">
    <property type="entry name" value="ASN_GLN_ASE_2"/>
    <property type="match status" value="1"/>
</dbReference>
<evidence type="ECO:0000256" key="1">
    <source>
        <dbReference type="ARBA" id="ARBA00010518"/>
    </source>
</evidence>
<evidence type="ECO:0000256" key="6">
    <source>
        <dbReference type="PROSITE-ProRule" id="PRU10100"/>
    </source>
</evidence>
<dbReference type="InterPro" id="IPR027475">
    <property type="entry name" value="Asparaginase/glutaminase_AS2"/>
</dbReference>
<evidence type="ECO:0000256" key="3">
    <source>
        <dbReference type="ARBA" id="ARBA00022801"/>
    </source>
</evidence>
<dbReference type="EC" id="3.5.1.1" evidence="2"/>
<dbReference type="PANTHER" id="PTHR11707:SF28">
    <property type="entry name" value="60 KDA LYSOPHOSPHOLIPASE"/>
    <property type="match status" value="1"/>
</dbReference>
<comment type="catalytic activity">
    <reaction evidence="4">
        <text>L-asparagine + H2O = L-aspartate + NH4(+)</text>
        <dbReference type="Rhea" id="RHEA:21016"/>
        <dbReference type="ChEBI" id="CHEBI:15377"/>
        <dbReference type="ChEBI" id="CHEBI:28938"/>
        <dbReference type="ChEBI" id="CHEBI:29991"/>
        <dbReference type="ChEBI" id="CHEBI:58048"/>
        <dbReference type="EC" id="3.5.1.1"/>
    </reaction>
</comment>
<dbReference type="PRINTS" id="PR00139">
    <property type="entry name" value="ASNGLNASE"/>
</dbReference>
<dbReference type="CDD" id="cd08964">
    <property type="entry name" value="L-asparaginase_II"/>
    <property type="match status" value="1"/>
</dbReference>
<feature type="domain" description="Asparaginase/glutaminase C-terminal" evidence="8">
    <location>
        <begin position="213"/>
        <end position="318"/>
    </location>
</feature>
<dbReference type="SUPFAM" id="SSF53774">
    <property type="entry name" value="Glutaminase/Asparaginase"/>
    <property type="match status" value="1"/>
</dbReference>
<protein>
    <recommendedName>
        <fullName evidence="2">asparaginase</fullName>
        <ecNumber evidence="2">3.5.1.1</ecNumber>
    </recommendedName>
</protein>
<evidence type="ECO:0000259" key="7">
    <source>
        <dbReference type="Pfam" id="PF00710"/>
    </source>
</evidence>
<proteinExistence type="inferred from homology"/>
<evidence type="ECO:0000313" key="9">
    <source>
        <dbReference type="EMBL" id="GIN19371.1"/>
    </source>
</evidence>
<gene>
    <name evidence="9" type="ORF">J1TS3_05050</name>
</gene>
<dbReference type="RefSeq" id="WP_018705564.1">
    <property type="nucleotide sequence ID" value="NZ_BOQT01000001.1"/>
</dbReference>
<dbReference type="InterPro" id="IPR036152">
    <property type="entry name" value="Asp/glu_Ase-like_sf"/>
</dbReference>
<dbReference type="PANTHER" id="PTHR11707">
    <property type="entry name" value="L-ASPARAGINASE"/>
    <property type="match status" value="1"/>
</dbReference>
<dbReference type="SMART" id="SM00870">
    <property type="entry name" value="Asparaginase"/>
    <property type="match status" value="1"/>
</dbReference>